<protein>
    <submittedName>
        <fullName evidence="1">Uncharacterized protein</fullName>
    </submittedName>
</protein>
<sequence>MVSPTGETKVFAGSNSDAAIVDGGISKARFKYIWAIAADRQGNLYVFDDHYLRKIEKVE</sequence>
<dbReference type="EMBL" id="FMYP01000080">
    <property type="protein sequence ID" value="SDD07602.1"/>
    <property type="molecule type" value="Genomic_DNA"/>
</dbReference>
<evidence type="ECO:0000313" key="2">
    <source>
        <dbReference type="Proteomes" id="UP000199452"/>
    </source>
</evidence>
<dbReference type="AlphaFoldDB" id="A0A1G6RSG9"/>
<gene>
    <name evidence="1" type="ORF">SAMN05216323_10802</name>
</gene>
<dbReference type="Gene3D" id="2.120.10.30">
    <property type="entry name" value="TolB, C-terminal domain"/>
    <property type="match status" value="1"/>
</dbReference>
<dbReference type="InterPro" id="IPR011042">
    <property type="entry name" value="6-blade_b-propeller_TolB-like"/>
</dbReference>
<dbReference type="RefSeq" id="WP_092440561.1">
    <property type="nucleotide sequence ID" value="NZ_FMYP01000080.1"/>
</dbReference>
<keyword evidence="2" id="KW-1185">Reference proteome</keyword>
<name>A0A1G6RSG9_9BACT</name>
<accession>A0A1G6RSG9</accession>
<dbReference type="OrthoDB" id="791543at2"/>
<evidence type="ECO:0000313" key="1">
    <source>
        <dbReference type="EMBL" id="SDD07602.1"/>
    </source>
</evidence>
<reference evidence="1 2" key="1">
    <citation type="submission" date="2016-09" db="EMBL/GenBank/DDBJ databases">
        <authorList>
            <person name="Capua I."/>
            <person name="De Benedictis P."/>
            <person name="Joannis T."/>
            <person name="Lombin L.H."/>
            <person name="Cattoli G."/>
        </authorList>
    </citation>
    <scope>NUCLEOTIDE SEQUENCE [LARGE SCALE GENOMIC DNA]</scope>
    <source>
        <strain evidence="1 2">A7P-90m</strain>
    </source>
</reference>
<organism evidence="1 2">
    <name type="scientific">Williamwhitmania taraxaci</name>
    <dbReference type="NCBI Taxonomy" id="1640674"/>
    <lineage>
        <taxon>Bacteria</taxon>
        <taxon>Pseudomonadati</taxon>
        <taxon>Bacteroidota</taxon>
        <taxon>Bacteroidia</taxon>
        <taxon>Bacteroidales</taxon>
        <taxon>Williamwhitmaniaceae</taxon>
        <taxon>Williamwhitmania</taxon>
    </lineage>
</organism>
<proteinExistence type="predicted"/>
<dbReference type="Proteomes" id="UP000199452">
    <property type="component" value="Unassembled WGS sequence"/>
</dbReference>
<dbReference type="STRING" id="1640674.SAMN05216323_10802"/>